<dbReference type="Pfam" id="PF01730">
    <property type="entry name" value="UreF"/>
    <property type="match status" value="1"/>
</dbReference>
<keyword evidence="1" id="KW-0996">Nickel insertion</keyword>
<name>A0A5B8FVA8_9RHOB</name>
<protein>
    <submittedName>
        <fullName evidence="4">Urease accessory protein UreF</fullName>
    </submittedName>
</protein>
<evidence type="ECO:0000313" key="5">
    <source>
        <dbReference type="Proteomes" id="UP000305888"/>
    </source>
</evidence>
<dbReference type="InterPro" id="IPR002639">
    <property type="entry name" value="UreF"/>
</dbReference>
<dbReference type="EMBL" id="CP040818">
    <property type="protein sequence ID" value="QDL91040.1"/>
    <property type="molecule type" value="Genomic_DNA"/>
</dbReference>
<keyword evidence="5" id="KW-1185">Reference proteome</keyword>
<dbReference type="PANTHER" id="PTHR33620">
    <property type="entry name" value="UREASE ACCESSORY PROTEIN F"/>
    <property type="match status" value="1"/>
</dbReference>
<evidence type="ECO:0000256" key="1">
    <source>
        <dbReference type="ARBA" id="ARBA00022988"/>
    </source>
</evidence>
<dbReference type="PANTHER" id="PTHR33620:SF1">
    <property type="entry name" value="UREASE ACCESSORY PROTEIN F"/>
    <property type="match status" value="1"/>
</dbReference>
<dbReference type="KEGG" id="ppru:FDP22_04105"/>
<evidence type="ECO:0000256" key="3">
    <source>
        <dbReference type="SAM" id="MobiDB-lite"/>
    </source>
</evidence>
<dbReference type="Proteomes" id="UP000305888">
    <property type="component" value="Chromosome"/>
</dbReference>
<gene>
    <name evidence="4" type="ORF">FDP22_04105</name>
</gene>
<evidence type="ECO:0000313" key="4">
    <source>
        <dbReference type="EMBL" id="QDL91040.1"/>
    </source>
</evidence>
<dbReference type="Gene3D" id="1.10.4190.10">
    <property type="entry name" value="Urease accessory protein UreF"/>
    <property type="match status" value="1"/>
</dbReference>
<organism evidence="4 5">
    <name type="scientific">Paroceanicella profunda</name>
    <dbReference type="NCBI Taxonomy" id="2579971"/>
    <lineage>
        <taxon>Bacteria</taxon>
        <taxon>Pseudomonadati</taxon>
        <taxon>Pseudomonadota</taxon>
        <taxon>Alphaproteobacteria</taxon>
        <taxon>Rhodobacterales</taxon>
        <taxon>Paracoccaceae</taxon>
        <taxon>Paroceanicella</taxon>
    </lineage>
</organism>
<dbReference type="GO" id="GO:0016151">
    <property type="term" value="F:nickel cation binding"/>
    <property type="evidence" value="ECO:0007669"/>
    <property type="project" value="InterPro"/>
</dbReference>
<sequence>MPAPGASPAGVSAVSPAVACALALGPALQEDSRADSDVSGAPDSGPSAVAPGPEAPDQVRGRAARDVGGLLLALRLGDSAFPSGGFAFSWGLETALRDGRTSRAGIGPWLAQELGRRWAPFDCPALAGGWRAGPDPGAWDRLVDECLWAEAVRVQSAAAGAAFLTATAAMGLPGAAGLRDAVAGGALHGHLAVMQGAVWRAAGLPLETALALSGQGVARALVSAAVRLGALGAIAAQRHLAELAPLIARHAESPPPEGTLPAGFAPVSDVALLRPAPDRLFVN</sequence>
<feature type="region of interest" description="Disordered" evidence="3">
    <location>
        <begin position="29"/>
        <end position="59"/>
    </location>
</feature>
<keyword evidence="2" id="KW-0143">Chaperone</keyword>
<reference evidence="4 5" key="1">
    <citation type="submission" date="2019-06" db="EMBL/GenBank/DDBJ databases">
        <title>Genome sequence of Rhodobacteraceae bacterium D4M1.</title>
        <authorList>
            <person name="Cao J."/>
        </authorList>
    </citation>
    <scope>NUCLEOTIDE SEQUENCE [LARGE SCALE GENOMIC DNA]</scope>
    <source>
        <strain evidence="4 5">D4M1</strain>
    </source>
</reference>
<dbReference type="AlphaFoldDB" id="A0A5B8FVA8"/>
<proteinExistence type="predicted"/>
<accession>A0A5B8FVA8</accession>
<dbReference type="InterPro" id="IPR038277">
    <property type="entry name" value="UreF_sf"/>
</dbReference>
<evidence type="ECO:0000256" key="2">
    <source>
        <dbReference type="ARBA" id="ARBA00023186"/>
    </source>
</evidence>
<dbReference type="OrthoDB" id="9798772at2"/>